<feature type="region of interest" description="Disordered" evidence="5">
    <location>
        <begin position="676"/>
        <end position="783"/>
    </location>
</feature>
<dbReference type="Proteomes" id="UP001556367">
    <property type="component" value="Unassembled WGS sequence"/>
</dbReference>
<comment type="caution">
    <text evidence="7">The sequence shown here is derived from an EMBL/GenBank/DDBJ whole genome shotgun (WGS) entry which is preliminary data.</text>
</comment>
<feature type="repeat" description="WD" evidence="4">
    <location>
        <begin position="255"/>
        <end position="300"/>
    </location>
</feature>
<evidence type="ECO:0000259" key="6">
    <source>
        <dbReference type="Pfam" id="PF04003"/>
    </source>
</evidence>
<evidence type="ECO:0000256" key="4">
    <source>
        <dbReference type="PROSITE-ProRule" id="PRU00221"/>
    </source>
</evidence>
<dbReference type="InterPro" id="IPR015943">
    <property type="entry name" value="WD40/YVTN_repeat-like_dom_sf"/>
</dbReference>
<dbReference type="InterPro" id="IPR007148">
    <property type="entry name" value="SSU_processome_Utp12"/>
</dbReference>
<reference evidence="8" key="1">
    <citation type="submission" date="2024-06" db="EMBL/GenBank/DDBJ databases">
        <title>Multi-omics analyses provide insights into the biosynthesis of the anticancer antibiotic pleurotin in Hohenbuehelia grisea.</title>
        <authorList>
            <person name="Weaver J.A."/>
            <person name="Alberti F."/>
        </authorList>
    </citation>
    <scope>NUCLEOTIDE SEQUENCE [LARGE SCALE GENOMIC DNA]</scope>
    <source>
        <strain evidence="8">T-177</strain>
    </source>
</reference>
<dbReference type="PANTHER" id="PTHR44267">
    <property type="entry name" value="WD REPEAT-CONTAINING PROTEIN 43"/>
    <property type="match status" value="1"/>
</dbReference>
<name>A0ABR3J536_9AGAR</name>
<keyword evidence="2" id="KW-0539">Nucleus</keyword>
<dbReference type="InterPro" id="IPR001680">
    <property type="entry name" value="WD40_rpt"/>
</dbReference>
<sequence>MASLDKSKKPRTKPPKGRPVSTSAISQPAVEHAAHLTSLSSFSPKSDYFAFLSLAVDKHRLRVYDTATGQAVAEHTLETARATALEWAYYDAKGGEVEDVSPSPNKKRRKKRYGQTAKDGGQPQKGTLVVIVGESDGSISLFAPEHGRVVKTLSHATSTASILSVAVSQQKGALAVWSSSADGAIRLWLPSNNGLAGTWKSDDRIPYTSLATMQLPSEESEEWTTVLAAHHSMRLLSMAPDSDIDSQKPKQLATFTGHASSIKQLRWDNSQQPPNRFLTVAESDRLVYIWEVPKDGEATTEGNIIASIPLDSDAQAISLSASTPTDAKRQTLLTLASSGRISIFPVPSELTPPANTKGAQHKVSTLLPRSNISTASKRSSAAVRTAAAAFVPEVEGSIKVARLVGGVRPVFNIVKYLDASGDFIQDLTLDEVQSSLVTEAGSSVLKANRYAEGAAAVGSGADLGQDQDMDDLILRSVEGELDADLAELSLGQRLAVMSGPAAGDDGSDSDASDAPRQGGKKSRARQAVERSADLAPATSLTRTLIQALHSSDARLLETCLAHSNRTLINNTVRRLPPQLAVPLVTACVERLGRGGRGSTMRGGGGGASSQRGTALITWVKAVLTMHSGHLMTMPDLIARLSGLHATLTTRLALQESLLSLSGRLDMVLSQIEMRSSAAPAPLTAPKGKAPAPSKTAARQYIEGESEDEDEDEQMDVEVEVGDDDDDASIEDVELGGDSDESEEEEEEEDDDEEDDDDDEPTMNGFIDDEAEEDDEEEDESESE</sequence>
<protein>
    <recommendedName>
        <fullName evidence="6">Small-subunit processome Utp12 domain-containing protein</fullName>
    </recommendedName>
</protein>
<dbReference type="Pfam" id="PF00400">
    <property type="entry name" value="WD40"/>
    <property type="match status" value="1"/>
</dbReference>
<evidence type="ECO:0000256" key="5">
    <source>
        <dbReference type="SAM" id="MobiDB-lite"/>
    </source>
</evidence>
<feature type="compositionally biased region" description="Acidic residues" evidence="5">
    <location>
        <begin position="703"/>
        <end position="783"/>
    </location>
</feature>
<keyword evidence="8" id="KW-1185">Reference proteome</keyword>
<dbReference type="Pfam" id="PF04003">
    <property type="entry name" value="Utp12"/>
    <property type="match status" value="1"/>
</dbReference>
<gene>
    <name evidence="7" type="ORF">HGRIS_007423</name>
</gene>
<keyword evidence="4" id="KW-0853">WD repeat</keyword>
<dbReference type="PROSITE" id="PS50082">
    <property type="entry name" value="WD_REPEATS_2"/>
    <property type="match status" value="1"/>
</dbReference>
<evidence type="ECO:0000313" key="7">
    <source>
        <dbReference type="EMBL" id="KAL0950633.1"/>
    </source>
</evidence>
<comment type="subcellular location">
    <subcellularLocation>
        <location evidence="1">Nucleus</location>
    </subcellularLocation>
</comment>
<feature type="region of interest" description="Disordered" evidence="5">
    <location>
        <begin position="96"/>
        <end position="124"/>
    </location>
</feature>
<evidence type="ECO:0000256" key="1">
    <source>
        <dbReference type="ARBA" id="ARBA00004123"/>
    </source>
</evidence>
<feature type="region of interest" description="Disordered" evidence="5">
    <location>
        <begin position="497"/>
        <end position="533"/>
    </location>
</feature>
<feature type="domain" description="Small-subunit processome Utp12" evidence="6">
    <location>
        <begin position="552"/>
        <end position="669"/>
    </location>
</feature>
<evidence type="ECO:0000313" key="8">
    <source>
        <dbReference type="Proteomes" id="UP001556367"/>
    </source>
</evidence>
<dbReference type="SUPFAM" id="SSF50978">
    <property type="entry name" value="WD40 repeat-like"/>
    <property type="match status" value="1"/>
</dbReference>
<proteinExistence type="inferred from homology"/>
<dbReference type="EMBL" id="JASNQZ010000011">
    <property type="protein sequence ID" value="KAL0950633.1"/>
    <property type="molecule type" value="Genomic_DNA"/>
</dbReference>
<dbReference type="PANTHER" id="PTHR44267:SF1">
    <property type="entry name" value="WD REPEAT-CONTAINING PROTEIN 43"/>
    <property type="match status" value="1"/>
</dbReference>
<comment type="similarity">
    <text evidence="3">Belongs to the UTP5 family.</text>
</comment>
<dbReference type="Gene3D" id="2.130.10.10">
    <property type="entry name" value="YVTN repeat-like/Quinoprotein amine dehydrogenase"/>
    <property type="match status" value="2"/>
</dbReference>
<dbReference type="InterPro" id="IPR052414">
    <property type="entry name" value="U3_snoRNA-assoc_WDR"/>
</dbReference>
<accession>A0ABR3J536</accession>
<dbReference type="SMART" id="SM00320">
    <property type="entry name" value="WD40"/>
    <property type="match status" value="2"/>
</dbReference>
<feature type="region of interest" description="Disordered" evidence="5">
    <location>
        <begin position="1"/>
        <end position="30"/>
    </location>
</feature>
<organism evidence="7 8">
    <name type="scientific">Hohenbuehelia grisea</name>
    <dbReference type="NCBI Taxonomy" id="104357"/>
    <lineage>
        <taxon>Eukaryota</taxon>
        <taxon>Fungi</taxon>
        <taxon>Dikarya</taxon>
        <taxon>Basidiomycota</taxon>
        <taxon>Agaricomycotina</taxon>
        <taxon>Agaricomycetes</taxon>
        <taxon>Agaricomycetidae</taxon>
        <taxon>Agaricales</taxon>
        <taxon>Pleurotineae</taxon>
        <taxon>Pleurotaceae</taxon>
        <taxon>Hohenbuehelia</taxon>
    </lineage>
</organism>
<evidence type="ECO:0000256" key="3">
    <source>
        <dbReference type="ARBA" id="ARBA00038335"/>
    </source>
</evidence>
<dbReference type="InterPro" id="IPR036322">
    <property type="entry name" value="WD40_repeat_dom_sf"/>
</dbReference>
<evidence type="ECO:0000256" key="2">
    <source>
        <dbReference type="ARBA" id="ARBA00023242"/>
    </source>
</evidence>